<dbReference type="EMBL" id="ML178814">
    <property type="protein sequence ID" value="TFL07141.1"/>
    <property type="molecule type" value="Genomic_DNA"/>
</dbReference>
<proteinExistence type="predicted"/>
<dbReference type="InterPro" id="IPR000182">
    <property type="entry name" value="GNAT_dom"/>
</dbReference>
<dbReference type="SUPFAM" id="SSF55729">
    <property type="entry name" value="Acyl-CoA N-acyltransferases (Nat)"/>
    <property type="match status" value="1"/>
</dbReference>
<dbReference type="Pfam" id="PF00583">
    <property type="entry name" value="Acetyltransf_1"/>
    <property type="match status" value="1"/>
</dbReference>
<dbReference type="PANTHER" id="PTHR43138">
    <property type="entry name" value="ACETYLTRANSFERASE, GNAT FAMILY"/>
    <property type="match status" value="1"/>
</dbReference>
<dbReference type="InterPro" id="IPR052742">
    <property type="entry name" value="Mito_N-acetyltransferase"/>
</dbReference>
<name>A0A5C3R2K9_9AGAR</name>
<evidence type="ECO:0000259" key="1">
    <source>
        <dbReference type="PROSITE" id="PS51186"/>
    </source>
</evidence>
<dbReference type="GO" id="GO:0005634">
    <property type="term" value="C:nucleus"/>
    <property type="evidence" value="ECO:0007669"/>
    <property type="project" value="TreeGrafter"/>
</dbReference>
<dbReference type="CDD" id="cd04301">
    <property type="entry name" value="NAT_SF"/>
    <property type="match status" value="1"/>
</dbReference>
<sequence length="259" mass="27937">MSAYGVFKQPHATGRIALSATAWPLKSQVPTAASTSNSTSHITIFHLTSETATAQRGLVDYLRSVFSDVVDEGLTYPQEDKVTPESFEAYFLAGDLLVGIHDPSATISGDFGAIAGREATTVVHQSLESAKGTKDWRDAIVGFYYVKPNYPGRSSHICNGGFVVPTIHRGKGYASALAKSFLHYAPALGYKASVFNLVYTNNLASVRLWDNLGFTKVGRIPNAGRLKRKDGPGEEYVDAWVIYRSFEEAGVEGSSSTGS</sequence>
<reference evidence="2 3" key="1">
    <citation type="journal article" date="2019" name="Nat. Ecol. Evol.">
        <title>Megaphylogeny resolves global patterns of mushroom evolution.</title>
        <authorList>
            <person name="Varga T."/>
            <person name="Krizsan K."/>
            <person name="Foldi C."/>
            <person name="Dima B."/>
            <person name="Sanchez-Garcia M."/>
            <person name="Sanchez-Ramirez S."/>
            <person name="Szollosi G.J."/>
            <person name="Szarkandi J.G."/>
            <person name="Papp V."/>
            <person name="Albert L."/>
            <person name="Andreopoulos W."/>
            <person name="Angelini C."/>
            <person name="Antonin V."/>
            <person name="Barry K.W."/>
            <person name="Bougher N.L."/>
            <person name="Buchanan P."/>
            <person name="Buyck B."/>
            <person name="Bense V."/>
            <person name="Catcheside P."/>
            <person name="Chovatia M."/>
            <person name="Cooper J."/>
            <person name="Damon W."/>
            <person name="Desjardin D."/>
            <person name="Finy P."/>
            <person name="Geml J."/>
            <person name="Haridas S."/>
            <person name="Hughes K."/>
            <person name="Justo A."/>
            <person name="Karasinski D."/>
            <person name="Kautmanova I."/>
            <person name="Kiss B."/>
            <person name="Kocsube S."/>
            <person name="Kotiranta H."/>
            <person name="LaButti K.M."/>
            <person name="Lechner B.E."/>
            <person name="Liimatainen K."/>
            <person name="Lipzen A."/>
            <person name="Lukacs Z."/>
            <person name="Mihaltcheva S."/>
            <person name="Morgado L.N."/>
            <person name="Niskanen T."/>
            <person name="Noordeloos M.E."/>
            <person name="Ohm R.A."/>
            <person name="Ortiz-Santana B."/>
            <person name="Ovrebo C."/>
            <person name="Racz N."/>
            <person name="Riley R."/>
            <person name="Savchenko A."/>
            <person name="Shiryaev A."/>
            <person name="Soop K."/>
            <person name="Spirin V."/>
            <person name="Szebenyi C."/>
            <person name="Tomsovsky M."/>
            <person name="Tulloss R.E."/>
            <person name="Uehling J."/>
            <person name="Grigoriev I.V."/>
            <person name="Vagvolgyi C."/>
            <person name="Papp T."/>
            <person name="Martin F.M."/>
            <person name="Miettinen O."/>
            <person name="Hibbett D.S."/>
            <person name="Nagy L.G."/>
        </authorList>
    </citation>
    <scope>NUCLEOTIDE SEQUENCE [LARGE SCALE GENOMIC DNA]</scope>
    <source>
        <strain evidence="2 3">CBS 309.79</strain>
    </source>
</reference>
<dbReference type="OrthoDB" id="10264707at2759"/>
<feature type="domain" description="N-acetyltransferase" evidence="1">
    <location>
        <begin position="138"/>
        <end position="232"/>
    </location>
</feature>
<organism evidence="2 3">
    <name type="scientific">Pterulicium gracile</name>
    <dbReference type="NCBI Taxonomy" id="1884261"/>
    <lineage>
        <taxon>Eukaryota</taxon>
        <taxon>Fungi</taxon>
        <taxon>Dikarya</taxon>
        <taxon>Basidiomycota</taxon>
        <taxon>Agaricomycotina</taxon>
        <taxon>Agaricomycetes</taxon>
        <taxon>Agaricomycetidae</taxon>
        <taxon>Agaricales</taxon>
        <taxon>Pleurotineae</taxon>
        <taxon>Pterulaceae</taxon>
        <taxon>Pterulicium</taxon>
    </lineage>
</organism>
<keyword evidence="3" id="KW-1185">Reference proteome</keyword>
<protein>
    <recommendedName>
        <fullName evidence="1">N-acetyltransferase domain-containing protein</fullName>
    </recommendedName>
</protein>
<dbReference type="STRING" id="1884261.A0A5C3R2K9"/>
<dbReference type="AlphaFoldDB" id="A0A5C3R2K9"/>
<accession>A0A5C3R2K9</accession>
<dbReference type="Gene3D" id="3.40.630.30">
    <property type="match status" value="1"/>
</dbReference>
<dbReference type="InterPro" id="IPR016181">
    <property type="entry name" value="Acyl_CoA_acyltransferase"/>
</dbReference>
<evidence type="ECO:0000313" key="2">
    <source>
        <dbReference type="EMBL" id="TFL07141.1"/>
    </source>
</evidence>
<dbReference type="PROSITE" id="PS51186">
    <property type="entry name" value="GNAT"/>
    <property type="match status" value="1"/>
</dbReference>
<gene>
    <name evidence="2" type="ORF">BDV98DRAFT_557331</name>
</gene>
<evidence type="ECO:0000313" key="3">
    <source>
        <dbReference type="Proteomes" id="UP000305067"/>
    </source>
</evidence>
<dbReference type="GO" id="GO:0016747">
    <property type="term" value="F:acyltransferase activity, transferring groups other than amino-acyl groups"/>
    <property type="evidence" value="ECO:0007669"/>
    <property type="project" value="InterPro"/>
</dbReference>
<dbReference type="Proteomes" id="UP000305067">
    <property type="component" value="Unassembled WGS sequence"/>
</dbReference>
<dbReference type="PANTHER" id="PTHR43138:SF1">
    <property type="entry name" value="N-ACETYLTRANSFERASE ACA1"/>
    <property type="match status" value="1"/>
</dbReference>